<dbReference type="PaxDb" id="4113-PGSC0003DMT400065893"/>
<dbReference type="EnsemblPlants" id="PGSC0003DMT400065893">
    <property type="protein sequence ID" value="PGSC0003DMT400065893"/>
    <property type="gene ID" value="PGSC0003DMG400025649"/>
</dbReference>
<evidence type="ECO:0000256" key="1">
    <source>
        <dbReference type="SAM" id="MobiDB-lite"/>
    </source>
</evidence>
<accession>M1CER9</accession>
<dbReference type="InParanoid" id="M1CER9"/>
<dbReference type="AlphaFoldDB" id="M1CER9"/>
<name>M1CER9_SOLTU</name>
<keyword evidence="3" id="KW-1185">Reference proteome</keyword>
<protein>
    <submittedName>
        <fullName evidence="2">Uncharacterized protein</fullName>
    </submittedName>
</protein>
<sequence>MAEGSGGKLVETNQGVEREFKLTALVTQLNNLASKISEVENQCKSQGRYIPPHERKKSRDRENNCVEDTQQIILQKDH</sequence>
<reference evidence="2" key="2">
    <citation type="submission" date="2015-06" db="UniProtKB">
        <authorList>
            <consortium name="EnsemblPlants"/>
        </authorList>
    </citation>
    <scope>IDENTIFICATION</scope>
    <source>
        <strain evidence="2">DM1-3 516 R44</strain>
    </source>
</reference>
<dbReference type="Proteomes" id="UP000011115">
    <property type="component" value="Unassembled WGS sequence"/>
</dbReference>
<feature type="compositionally biased region" description="Polar residues" evidence="1">
    <location>
        <begin position="66"/>
        <end position="78"/>
    </location>
</feature>
<reference evidence="3" key="1">
    <citation type="journal article" date="2011" name="Nature">
        <title>Genome sequence and analysis of the tuber crop potato.</title>
        <authorList>
            <consortium name="The Potato Genome Sequencing Consortium"/>
        </authorList>
    </citation>
    <scope>NUCLEOTIDE SEQUENCE [LARGE SCALE GENOMIC DNA]</scope>
    <source>
        <strain evidence="3">cv. DM1-3 516 R44</strain>
    </source>
</reference>
<dbReference type="HOGENOM" id="CLU_029307_9_2_1"/>
<proteinExistence type="predicted"/>
<feature type="region of interest" description="Disordered" evidence="1">
    <location>
        <begin position="43"/>
        <end position="78"/>
    </location>
</feature>
<dbReference type="Gramene" id="PGSC0003DMT400065893">
    <property type="protein sequence ID" value="PGSC0003DMT400065893"/>
    <property type="gene ID" value="PGSC0003DMG400025649"/>
</dbReference>
<evidence type="ECO:0000313" key="3">
    <source>
        <dbReference type="Proteomes" id="UP000011115"/>
    </source>
</evidence>
<evidence type="ECO:0000313" key="2">
    <source>
        <dbReference type="EnsemblPlants" id="PGSC0003DMT400065893"/>
    </source>
</evidence>
<organism evidence="2 3">
    <name type="scientific">Solanum tuberosum</name>
    <name type="common">Potato</name>
    <dbReference type="NCBI Taxonomy" id="4113"/>
    <lineage>
        <taxon>Eukaryota</taxon>
        <taxon>Viridiplantae</taxon>
        <taxon>Streptophyta</taxon>
        <taxon>Embryophyta</taxon>
        <taxon>Tracheophyta</taxon>
        <taxon>Spermatophyta</taxon>
        <taxon>Magnoliopsida</taxon>
        <taxon>eudicotyledons</taxon>
        <taxon>Gunneridae</taxon>
        <taxon>Pentapetalae</taxon>
        <taxon>asterids</taxon>
        <taxon>lamiids</taxon>
        <taxon>Solanales</taxon>
        <taxon>Solanaceae</taxon>
        <taxon>Solanoideae</taxon>
        <taxon>Solaneae</taxon>
        <taxon>Solanum</taxon>
    </lineage>
</organism>
<feature type="compositionally biased region" description="Basic and acidic residues" evidence="1">
    <location>
        <begin position="51"/>
        <end position="64"/>
    </location>
</feature>